<dbReference type="Proteomes" id="UP000789706">
    <property type="component" value="Unassembled WGS sequence"/>
</dbReference>
<organism evidence="7 8">
    <name type="scientific">Diversispora eburnea</name>
    <dbReference type="NCBI Taxonomy" id="1213867"/>
    <lineage>
        <taxon>Eukaryota</taxon>
        <taxon>Fungi</taxon>
        <taxon>Fungi incertae sedis</taxon>
        <taxon>Mucoromycota</taxon>
        <taxon>Glomeromycotina</taxon>
        <taxon>Glomeromycetes</taxon>
        <taxon>Diversisporales</taxon>
        <taxon>Diversisporaceae</taxon>
        <taxon>Diversispora</taxon>
    </lineage>
</organism>
<name>A0A9N8V6T1_9GLOM</name>
<comment type="caution">
    <text evidence="7">The sequence shown here is derived from an EMBL/GenBank/DDBJ whole genome shotgun (WGS) entry which is preliminary data.</text>
</comment>
<evidence type="ECO:0000256" key="3">
    <source>
        <dbReference type="ARBA" id="ARBA00022679"/>
    </source>
</evidence>
<keyword evidence="3" id="KW-0808">Transferase</keyword>
<dbReference type="FunFam" id="1.25.40.70:FF:000011">
    <property type="entry name" value="Phosphatidylinositol 4-kinase alpha"/>
    <property type="match status" value="1"/>
</dbReference>
<evidence type="ECO:0000256" key="2">
    <source>
        <dbReference type="ARBA" id="ARBA00012169"/>
    </source>
</evidence>
<dbReference type="SMART" id="SM00146">
    <property type="entry name" value="PI3Kc"/>
    <property type="match status" value="1"/>
</dbReference>
<dbReference type="Pfam" id="PF02214">
    <property type="entry name" value="BTB_2"/>
    <property type="match status" value="1"/>
</dbReference>
<comment type="similarity">
    <text evidence="1">Belongs to the PI3/PI4-kinase family. Type III PI4K subfamily.</text>
</comment>
<dbReference type="FunFam" id="1.10.1070.11:FF:000012">
    <property type="entry name" value="Phosphatidylinositol 4-kinase alpha 1"/>
    <property type="match status" value="1"/>
</dbReference>
<dbReference type="SUPFAM" id="SSF48371">
    <property type="entry name" value="ARM repeat"/>
    <property type="match status" value="1"/>
</dbReference>
<dbReference type="GO" id="GO:0046854">
    <property type="term" value="P:phosphatidylinositol phosphate biosynthetic process"/>
    <property type="evidence" value="ECO:0007669"/>
    <property type="project" value="InterPro"/>
</dbReference>
<keyword evidence="8" id="KW-1185">Reference proteome</keyword>
<dbReference type="Gene3D" id="3.30.710.10">
    <property type="entry name" value="Potassium Channel Kv1.1, Chain A"/>
    <property type="match status" value="1"/>
</dbReference>
<keyword evidence="4" id="KW-0418">Kinase</keyword>
<evidence type="ECO:0000313" key="8">
    <source>
        <dbReference type="Proteomes" id="UP000789706"/>
    </source>
</evidence>
<protein>
    <recommendedName>
        <fullName evidence="2">1-phosphatidylinositol 4-kinase</fullName>
        <ecNumber evidence="2">2.7.1.67</ecNumber>
    </recommendedName>
</protein>
<dbReference type="Gene3D" id="3.30.1010.10">
    <property type="entry name" value="Phosphatidylinositol 3-kinase Catalytic Subunit, Chain A, domain 4"/>
    <property type="match status" value="2"/>
</dbReference>
<dbReference type="GO" id="GO:0005886">
    <property type="term" value="C:plasma membrane"/>
    <property type="evidence" value="ECO:0007669"/>
    <property type="project" value="TreeGrafter"/>
</dbReference>
<dbReference type="Gene3D" id="1.10.1070.11">
    <property type="entry name" value="Phosphatidylinositol 3-/4-kinase, catalytic domain"/>
    <property type="match status" value="1"/>
</dbReference>
<dbReference type="Pfam" id="PF19274">
    <property type="entry name" value="PI4K_N"/>
    <property type="match status" value="2"/>
</dbReference>
<dbReference type="InterPro" id="IPR011009">
    <property type="entry name" value="Kinase-like_dom_sf"/>
</dbReference>
<dbReference type="InterPro" id="IPR015433">
    <property type="entry name" value="PI3/4_kinase"/>
</dbReference>
<dbReference type="SUPFAM" id="SSF54695">
    <property type="entry name" value="POZ domain"/>
    <property type="match status" value="1"/>
</dbReference>
<dbReference type="InterPro" id="IPR003131">
    <property type="entry name" value="T1-type_BTB"/>
</dbReference>
<evidence type="ECO:0000259" key="5">
    <source>
        <dbReference type="PROSITE" id="PS50290"/>
    </source>
</evidence>
<dbReference type="Pfam" id="PF00613">
    <property type="entry name" value="PI3Ka"/>
    <property type="match status" value="1"/>
</dbReference>
<dbReference type="InterPro" id="IPR000210">
    <property type="entry name" value="BTB/POZ_dom"/>
</dbReference>
<dbReference type="InterPro" id="IPR036940">
    <property type="entry name" value="PI3/4_kinase_cat_sf"/>
</dbReference>
<dbReference type="OrthoDB" id="10264149at2759"/>
<accession>A0A9N8V6T1</accession>
<dbReference type="InterPro" id="IPR001263">
    <property type="entry name" value="PI3K_accessory_dom"/>
</dbReference>
<dbReference type="InterPro" id="IPR016024">
    <property type="entry name" value="ARM-type_fold"/>
</dbReference>
<dbReference type="SMART" id="SM00145">
    <property type="entry name" value="PI3Ka"/>
    <property type="match status" value="1"/>
</dbReference>
<dbReference type="CDD" id="cd05167">
    <property type="entry name" value="PI4Kc_III_alpha"/>
    <property type="match status" value="1"/>
</dbReference>
<proteinExistence type="inferred from homology"/>
<reference evidence="7" key="1">
    <citation type="submission" date="2021-06" db="EMBL/GenBank/DDBJ databases">
        <authorList>
            <person name="Kallberg Y."/>
            <person name="Tangrot J."/>
            <person name="Rosling A."/>
        </authorList>
    </citation>
    <scope>NUCLEOTIDE SEQUENCE</scope>
    <source>
        <strain evidence="7">AZ414A</strain>
    </source>
</reference>
<feature type="domain" description="PIK helical" evidence="6">
    <location>
        <begin position="1036"/>
        <end position="1224"/>
    </location>
</feature>
<dbReference type="Pfam" id="PF00454">
    <property type="entry name" value="PI3_PI4_kinase"/>
    <property type="match status" value="1"/>
</dbReference>
<dbReference type="InterPro" id="IPR000403">
    <property type="entry name" value="PI3/4_kinase_cat_dom"/>
</dbReference>
<feature type="domain" description="PI3K/PI4K catalytic" evidence="5">
    <location>
        <begin position="1277"/>
        <end position="1534"/>
    </location>
</feature>
<dbReference type="GO" id="GO:0051260">
    <property type="term" value="P:protein homooligomerization"/>
    <property type="evidence" value="ECO:0007669"/>
    <property type="project" value="InterPro"/>
</dbReference>
<evidence type="ECO:0000256" key="1">
    <source>
        <dbReference type="ARBA" id="ARBA00006209"/>
    </source>
</evidence>
<evidence type="ECO:0000259" key="6">
    <source>
        <dbReference type="PROSITE" id="PS51545"/>
    </source>
</evidence>
<dbReference type="GO" id="GO:0005737">
    <property type="term" value="C:cytoplasm"/>
    <property type="evidence" value="ECO:0007669"/>
    <property type="project" value="TreeGrafter"/>
</dbReference>
<dbReference type="SMART" id="SM00225">
    <property type="entry name" value="BTB"/>
    <property type="match status" value="1"/>
</dbReference>
<dbReference type="InterPro" id="IPR045495">
    <property type="entry name" value="PI4K_N"/>
</dbReference>
<dbReference type="GO" id="GO:0048015">
    <property type="term" value="P:phosphatidylinositol-mediated signaling"/>
    <property type="evidence" value="ECO:0007669"/>
    <property type="project" value="TreeGrafter"/>
</dbReference>
<evidence type="ECO:0000313" key="7">
    <source>
        <dbReference type="EMBL" id="CAG8438698.1"/>
    </source>
</evidence>
<dbReference type="PANTHER" id="PTHR10048:SF15">
    <property type="entry name" value="PHOSPHATIDYLINOSITOL 4-KINASE ALPHA"/>
    <property type="match status" value="1"/>
</dbReference>
<dbReference type="Gene3D" id="1.25.40.70">
    <property type="entry name" value="Phosphatidylinositol 3-kinase, accessory domain (PIK)"/>
    <property type="match status" value="1"/>
</dbReference>
<dbReference type="PROSITE" id="PS50290">
    <property type="entry name" value="PI3_4_KINASE_3"/>
    <property type="match status" value="1"/>
</dbReference>
<evidence type="ECO:0000256" key="4">
    <source>
        <dbReference type="ARBA" id="ARBA00022777"/>
    </source>
</evidence>
<dbReference type="PANTHER" id="PTHR10048">
    <property type="entry name" value="PHOSPHATIDYLINOSITOL KINASE"/>
    <property type="match status" value="1"/>
</dbReference>
<dbReference type="EC" id="2.7.1.67" evidence="2"/>
<dbReference type="InterPro" id="IPR042236">
    <property type="entry name" value="PI3K_accessory_sf"/>
</dbReference>
<sequence>MLNGLFRTIQLSHFPWNCNDFESLAHQSQLLIHNDCLKEVVLILETVIQSTDLSLNYAKKTLLRYSILGYPLSNVWNSLVTNKMEISKPVTDYVRKALRKAYVMSLQYFSELTIIMSQNNDCPAALYAREIMSATSVLLHEVDDELISKFTSSLSIIPRTPDLKVQISALDAATILALNFPQTSTNMIQIIRKFLTTPSTIFELAVTVNTNLTIQQYGIERLAHCLKVMSQDISHSVIYNLLATLSGSLERTPTSPKNLSSLSVNNLNNSDQASIHSNEELRHQMLGNIIYTATGVARILKDDNVPLDETILEEFVNLALISSEKNFVEIVRKFSDISRQSLSPDNKIVTTAVLRCQQNLAERISCRPEFYEIYLLKILSLFVEKGVSSLAGEIGILLPVLKILLSHKDFKLMNASEELVGLFRNLWFHCVLYGFVSEDSWMREWRDSLIVIAQKTPPLVQESARNYLESDLEFNSVLVRGNSDQDLYAVKNALSSFLPSRAYEIKSFSFAEITFLLSVYHIEMMRSFMGQFFFIQRYFVNEGVNSSKLIGCMEEICNQECSNRAIAHTIDDDIRTQVRNLMIATCHRLNKVHQLAIKHLDSLMIAFPSFLCDKKLLFLLLELIELVWQSCEAEYENEYSPIYTFTSIKVGVTLNLTDSYTYRREMLSRLCENSKKWLSIAMARAPSEIRGLLEDYLKNFDSSQVENSIHMGRSIALEIGKTFSKLNYSALTYPRIPTTVVDNISEFIKDYSARNFYLGQVIGAHKIEFPSAKITDQIINEQKQKMRISLQSLERRVRNGSHVSFKELNRKLHFVTALLVSMPKPDEELVNYVVWIPIYLFTLESIKMGIYLWNWIINEKPILEKRVMTEISLGWNWSVRNRKEPFESKMQYAPSDKATRNQNMRLANLLFGPHLIWIQWLSGRFQAFRYRCAELVHLYVRFFQLTLDECENVCNHALSREGRLQIIILGFRILQSNRSEALIEHKFREGIYKSAFSWFSLPPRWIYDNKDRGGIINDTDKSKKLLLLFLESEINNLITWINPSNSPDVIKDTFTPHIEKSMTDDNWKSIIRHSWTLSPSLSVQMAARIKQHPIIQIEVQKLLANHSVDAVRVAEALPLLLVPPITAVSYFSTNYNNHSLILQYAMRALEYYPVDLVFFYIPQIVQALRFDNLGYVERFILGAAKISQLFAHQIIWNMNANMYKDDECLIPDPLKPTLDRIIDNIVNSLSGEDKAFYEREFKFFGDVTSISGKLKPYIKKSKSDKKAKIDEEMAKIKVDVGVYLPSNPEGKVVGIDYKSGRPLQIGDDCRQDVLALQLIAIFQNIFTSAGLDLYLFPYRIVATAPGCGVIDVIPNSISRDQLGREKVNSLYEYGVDSIAFEKARNCFIQACAAYSVVSFLLQIKDRHNGNIMLDDEGHIIHIDFGFILDIAPGGITFESSPFKLTTEMIQVMGGSADNQQFKWFSELCIKAYLAARPYAENICQVVGLMLGSGLPCFKGDTLKRIRDRFQIDKTERRAADYMIEKINQSFENKRTVWYDSFQKATNEYPDEIIILNVGGVKYETYRSTLTAYPETFLGTMFQERNQELLNSRNGNEYFFDRSGQIFHYVMQFYRTGKICYGDQIGPMPISLKEIETELDFFQIPRSTASAIDKVVITKVTNLINAFKQLIKEVAEIYMKESSFKNFKAEMQILFLDNGQATVNVDKKGISDIFENTKNYAYYIMALYKDEIKSHLENEYPELTWVHQHTSGEDLQYWKIRITIDWNLNYEKVLANVLNI</sequence>
<dbReference type="EMBL" id="CAJVPK010000053">
    <property type="protein sequence ID" value="CAG8438698.1"/>
    <property type="molecule type" value="Genomic_DNA"/>
</dbReference>
<dbReference type="InterPro" id="IPR011333">
    <property type="entry name" value="SKP1/BTB/POZ_sf"/>
</dbReference>
<dbReference type="SUPFAM" id="SSF56112">
    <property type="entry name" value="Protein kinase-like (PK-like)"/>
    <property type="match status" value="1"/>
</dbReference>
<gene>
    <name evidence="7" type="ORF">DEBURN_LOCUS1257</name>
</gene>
<dbReference type="GO" id="GO:0004430">
    <property type="term" value="F:1-phosphatidylinositol 4-kinase activity"/>
    <property type="evidence" value="ECO:0007669"/>
    <property type="project" value="TreeGrafter"/>
</dbReference>
<dbReference type="PROSITE" id="PS51545">
    <property type="entry name" value="PIK_HELICAL"/>
    <property type="match status" value="1"/>
</dbReference>